<evidence type="ECO:0000256" key="1">
    <source>
        <dbReference type="SAM" id="MobiDB-lite"/>
    </source>
</evidence>
<accession>A0A4Z2HNG0</accession>
<dbReference type="Proteomes" id="UP000314294">
    <property type="component" value="Unassembled WGS sequence"/>
</dbReference>
<reference evidence="2 3" key="1">
    <citation type="submission" date="2019-03" db="EMBL/GenBank/DDBJ databases">
        <title>First draft genome of Liparis tanakae, snailfish: a comprehensive survey of snailfish specific genes.</title>
        <authorList>
            <person name="Kim W."/>
            <person name="Song I."/>
            <person name="Jeong J.-H."/>
            <person name="Kim D."/>
            <person name="Kim S."/>
            <person name="Ryu S."/>
            <person name="Song J.Y."/>
            <person name="Lee S.K."/>
        </authorList>
    </citation>
    <scope>NUCLEOTIDE SEQUENCE [LARGE SCALE GENOMIC DNA]</scope>
    <source>
        <tissue evidence="2">Muscle</tissue>
    </source>
</reference>
<evidence type="ECO:0000313" key="3">
    <source>
        <dbReference type="Proteomes" id="UP000314294"/>
    </source>
</evidence>
<dbReference type="AlphaFoldDB" id="A0A4Z2HNG0"/>
<comment type="caution">
    <text evidence="2">The sequence shown here is derived from an EMBL/GenBank/DDBJ whole genome shotgun (WGS) entry which is preliminary data.</text>
</comment>
<proteinExistence type="predicted"/>
<organism evidence="2 3">
    <name type="scientific">Liparis tanakae</name>
    <name type="common">Tanaka's snailfish</name>
    <dbReference type="NCBI Taxonomy" id="230148"/>
    <lineage>
        <taxon>Eukaryota</taxon>
        <taxon>Metazoa</taxon>
        <taxon>Chordata</taxon>
        <taxon>Craniata</taxon>
        <taxon>Vertebrata</taxon>
        <taxon>Euteleostomi</taxon>
        <taxon>Actinopterygii</taxon>
        <taxon>Neopterygii</taxon>
        <taxon>Teleostei</taxon>
        <taxon>Neoteleostei</taxon>
        <taxon>Acanthomorphata</taxon>
        <taxon>Eupercaria</taxon>
        <taxon>Perciformes</taxon>
        <taxon>Cottioidei</taxon>
        <taxon>Cottales</taxon>
        <taxon>Liparidae</taxon>
        <taxon>Liparis</taxon>
    </lineage>
</organism>
<evidence type="ECO:0000313" key="2">
    <source>
        <dbReference type="EMBL" id="TNN66282.1"/>
    </source>
</evidence>
<keyword evidence="3" id="KW-1185">Reference proteome</keyword>
<name>A0A4Z2HNG0_9TELE</name>
<dbReference type="EMBL" id="SRLO01000222">
    <property type="protein sequence ID" value="TNN66282.1"/>
    <property type="molecule type" value="Genomic_DNA"/>
</dbReference>
<gene>
    <name evidence="2" type="ORF">EYF80_023516</name>
</gene>
<sequence length="79" mass="8466">MSLQLYLTGREIKEERALGDGFFLRETELGDASPAGSGTVSRGEGAASGGWMDTMSPQQQDNTRTRLSGLIVNTVVFSL</sequence>
<protein>
    <submittedName>
        <fullName evidence="2">Uncharacterized protein</fullName>
    </submittedName>
</protein>
<feature type="region of interest" description="Disordered" evidence="1">
    <location>
        <begin position="29"/>
        <end position="62"/>
    </location>
</feature>